<dbReference type="RefSeq" id="WP_103662384.1">
    <property type="nucleotide sequence ID" value="NZ_ML136897.1"/>
</dbReference>
<organism evidence="2 3">
    <name type="scientific">Lactobacillus xujianguonis</name>
    <dbReference type="NCBI Taxonomy" id="2495899"/>
    <lineage>
        <taxon>Bacteria</taxon>
        <taxon>Bacillati</taxon>
        <taxon>Bacillota</taxon>
        <taxon>Bacilli</taxon>
        <taxon>Lactobacillales</taxon>
        <taxon>Lactobacillaceae</taxon>
        <taxon>Lactobacillus</taxon>
    </lineage>
</organism>
<dbReference type="SUPFAM" id="SSF81901">
    <property type="entry name" value="HCP-like"/>
    <property type="match status" value="1"/>
</dbReference>
<sequence length="288" mass="33887">MINIQKFVAIRKKQKISQSKLAEGICTQATLSKFENNGQVPAFKILEQLCARLQIEVGDIMLNSQNNELTKKMMQAEFAFIDYDYEKIFDLISSIDEEKIKNRTDRLHFDYLRGLYALEGDRDQMTALFYFNNILTQPHLDDDNIYRLLALKGCSQVYDQRKDLKKAKYYYQQILDYVMQIKISDNLSALQVLSILYHAGNFYGKNGDYQKSNYLLNYAYQVGKRQHVVYYMARILYRLGNNDVREKKVKKRTIQRLNDACAFARFNHNQVTLNRTKKLLQQIGEVTE</sequence>
<dbReference type="GO" id="GO:0003677">
    <property type="term" value="F:DNA binding"/>
    <property type="evidence" value="ECO:0007669"/>
    <property type="project" value="InterPro"/>
</dbReference>
<dbReference type="InterPro" id="IPR010982">
    <property type="entry name" value="Lambda_DNA-bd_dom_sf"/>
</dbReference>
<feature type="domain" description="HTH cro/C1-type" evidence="1">
    <location>
        <begin position="9"/>
        <end position="60"/>
    </location>
</feature>
<evidence type="ECO:0000259" key="1">
    <source>
        <dbReference type="PROSITE" id="PS50943"/>
    </source>
</evidence>
<dbReference type="Gene3D" id="1.25.40.10">
    <property type="entry name" value="Tetratricopeptide repeat domain"/>
    <property type="match status" value="1"/>
</dbReference>
<dbReference type="SMART" id="SM00530">
    <property type="entry name" value="HTH_XRE"/>
    <property type="match status" value="1"/>
</dbReference>
<dbReference type="EMBL" id="RXIA01000029">
    <property type="protein sequence ID" value="RVU70131.1"/>
    <property type="molecule type" value="Genomic_DNA"/>
</dbReference>
<dbReference type="CDD" id="cd00093">
    <property type="entry name" value="HTH_XRE"/>
    <property type="match status" value="1"/>
</dbReference>
<evidence type="ECO:0000313" key="2">
    <source>
        <dbReference type="EMBL" id="RVU70131.1"/>
    </source>
</evidence>
<dbReference type="InterPro" id="IPR011990">
    <property type="entry name" value="TPR-like_helical_dom_sf"/>
</dbReference>
<protein>
    <submittedName>
        <fullName evidence="2">XRE family transcriptional regulator</fullName>
    </submittedName>
</protein>
<dbReference type="Proteomes" id="UP000288291">
    <property type="component" value="Unassembled WGS sequence"/>
</dbReference>
<accession>A0A437ST62</accession>
<evidence type="ECO:0000313" key="3">
    <source>
        <dbReference type="Proteomes" id="UP000288291"/>
    </source>
</evidence>
<keyword evidence="3" id="KW-1185">Reference proteome</keyword>
<reference evidence="2 3" key="1">
    <citation type="submission" date="2018-12" db="EMBL/GenBank/DDBJ databases">
        <authorList>
            <person name="Meng J."/>
        </authorList>
    </citation>
    <scope>NUCLEOTIDE SEQUENCE [LARGE SCALE GENOMIC DNA]</scope>
    <source>
        <strain evidence="2 3">HT111-2</strain>
    </source>
</reference>
<dbReference type="PROSITE" id="PS50943">
    <property type="entry name" value="HTH_CROC1"/>
    <property type="match status" value="1"/>
</dbReference>
<dbReference type="AlphaFoldDB" id="A0A437ST62"/>
<proteinExistence type="predicted"/>
<name>A0A437ST62_9LACO</name>
<dbReference type="SUPFAM" id="SSF47413">
    <property type="entry name" value="lambda repressor-like DNA-binding domains"/>
    <property type="match status" value="1"/>
</dbReference>
<gene>
    <name evidence="2" type="ORF">EJK17_09165</name>
</gene>
<comment type="caution">
    <text evidence="2">The sequence shown here is derived from an EMBL/GenBank/DDBJ whole genome shotgun (WGS) entry which is preliminary data.</text>
</comment>
<dbReference type="InterPro" id="IPR001387">
    <property type="entry name" value="Cro/C1-type_HTH"/>
</dbReference>
<dbReference type="Pfam" id="PF01381">
    <property type="entry name" value="HTH_3"/>
    <property type="match status" value="1"/>
</dbReference>